<dbReference type="Gene3D" id="1.10.101.10">
    <property type="entry name" value="PGBD-like superfamily/PGBD"/>
    <property type="match status" value="2"/>
</dbReference>
<feature type="domain" description="Peptidoglycan binding-like" evidence="3">
    <location>
        <begin position="114"/>
        <end position="167"/>
    </location>
</feature>
<dbReference type="HOGENOM" id="CLU_786887_0_0_11"/>
<dbReference type="Pfam" id="PF01551">
    <property type="entry name" value="Peptidase_M23"/>
    <property type="match status" value="1"/>
</dbReference>
<dbReference type="EMBL" id="CP001854">
    <property type="protein sequence ID" value="ADB49329.1"/>
    <property type="molecule type" value="Genomic_DNA"/>
</dbReference>
<dbReference type="PANTHER" id="PTHR21666:SF270">
    <property type="entry name" value="MUREIN HYDROLASE ACTIVATOR ENVC"/>
    <property type="match status" value="1"/>
</dbReference>
<keyword evidence="6" id="KW-1185">Reference proteome</keyword>
<dbReference type="Pfam" id="PF01471">
    <property type="entry name" value="PG_binding_1"/>
    <property type="match status" value="2"/>
</dbReference>
<feature type="region of interest" description="Disordered" evidence="1">
    <location>
        <begin position="311"/>
        <end position="352"/>
    </location>
</feature>
<accession>D3FBG0</accession>
<sequence precursor="true">MGAGRALALMGFTAAALVAALGSGLALGLAAQPASAASAQVAALQVGLRAAGTSPGPIDGISGPRTLAAVRRIQARRNLAVDGIAGPATRRALGRRGRPSLGSRPLRTGLTGWDVAALQFLLHGRGFGPGGFDGSFGPNTDDAVRRFQSAASLGVDGVAGPATLAALRTQRLTATTPTSAPDGPVAFLRPVPGPIGDGFGYPGGRRHTGLDFPVAAGTPIGAAGRGTVAFAGWNDGGYGNLVVVRHRLGFETWYAHMSRIGAVVGQSVAGGSVLGWVGSTGRTTGPHLHFEVRLFGTPIDPVSRLLTAISASEAGGAPTPARSGRPLTCRPNADARPTPDTDPLRARYGRCP</sequence>
<dbReference type="InterPro" id="IPR036366">
    <property type="entry name" value="PGBDSf"/>
</dbReference>
<feature type="domain" description="Peptidoglycan binding-like" evidence="3">
    <location>
        <begin position="39"/>
        <end position="93"/>
    </location>
</feature>
<dbReference type="RefSeq" id="WP_012932382.1">
    <property type="nucleotide sequence ID" value="NC_013739.1"/>
</dbReference>
<dbReference type="InterPro" id="IPR011055">
    <property type="entry name" value="Dup_hybrid_motif"/>
</dbReference>
<evidence type="ECO:0000313" key="6">
    <source>
        <dbReference type="Proteomes" id="UP000008229"/>
    </source>
</evidence>
<protein>
    <submittedName>
        <fullName evidence="5">Peptidase M23</fullName>
    </submittedName>
</protein>
<dbReference type="InterPro" id="IPR002477">
    <property type="entry name" value="Peptidoglycan-bd-like"/>
</dbReference>
<dbReference type="eggNOG" id="COG0739">
    <property type="taxonomic scope" value="Bacteria"/>
</dbReference>
<feature type="domain" description="M23ase beta-sheet core" evidence="4">
    <location>
        <begin position="206"/>
        <end position="301"/>
    </location>
</feature>
<dbReference type="CDD" id="cd12797">
    <property type="entry name" value="M23_peptidase"/>
    <property type="match status" value="1"/>
</dbReference>
<dbReference type="SUPFAM" id="SSF47090">
    <property type="entry name" value="PGBD-like"/>
    <property type="match status" value="2"/>
</dbReference>
<keyword evidence="2" id="KW-0732">Signal</keyword>
<dbReference type="InterPro" id="IPR036365">
    <property type="entry name" value="PGBD-like_sf"/>
</dbReference>
<dbReference type="eggNOG" id="COG3409">
    <property type="taxonomic scope" value="Bacteria"/>
</dbReference>
<dbReference type="OrthoDB" id="1099523at2"/>
<evidence type="ECO:0000259" key="4">
    <source>
        <dbReference type="Pfam" id="PF01551"/>
    </source>
</evidence>
<evidence type="ECO:0000256" key="1">
    <source>
        <dbReference type="SAM" id="MobiDB-lite"/>
    </source>
</evidence>
<feature type="chain" id="PRO_5003043341" evidence="2">
    <location>
        <begin position="37"/>
        <end position="352"/>
    </location>
</feature>
<dbReference type="AlphaFoldDB" id="D3FBG0"/>
<dbReference type="SUPFAM" id="SSF51261">
    <property type="entry name" value="Duplicated hybrid motif"/>
    <property type="match status" value="1"/>
</dbReference>
<dbReference type="GO" id="GO:0004222">
    <property type="term" value="F:metalloendopeptidase activity"/>
    <property type="evidence" value="ECO:0007669"/>
    <property type="project" value="TreeGrafter"/>
</dbReference>
<evidence type="ECO:0000259" key="3">
    <source>
        <dbReference type="Pfam" id="PF01471"/>
    </source>
</evidence>
<evidence type="ECO:0000313" key="5">
    <source>
        <dbReference type="EMBL" id="ADB49329.1"/>
    </source>
</evidence>
<dbReference type="STRING" id="469383.Cwoe_0896"/>
<organism evidence="5 6">
    <name type="scientific">Conexibacter woesei (strain DSM 14684 / CCUG 47730 / CIP 108061 / JCM 11494 / NBRC 100937 / ID131577)</name>
    <dbReference type="NCBI Taxonomy" id="469383"/>
    <lineage>
        <taxon>Bacteria</taxon>
        <taxon>Bacillati</taxon>
        <taxon>Actinomycetota</taxon>
        <taxon>Thermoleophilia</taxon>
        <taxon>Solirubrobacterales</taxon>
        <taxon>Conexibacteraceae</taxon>
        <taxon>Conexibacter</taxon>
    </lineage>
</organism>
<dbReference type="KEGG" id="cwo:Cwoe_0896"/>
<name>D3FBG0_CONWI</name>
<reference evidence="5 6" key="1">
    <citation type="journal article" date="2010" name="Stand. Genomic Sci.">
        <title>Complete genome sequence of Conexibacter woesei type strain (ID131577).</title>
        <authorList>
            <person name="Pukall R."/>
            <person name="Lapidus A."/>
            <person name="Glavina Del Rio T."/>
            <person name="Copeland A."/>
            <person name="Tice H."/>
            <person name="Cheng J.-F."/>
            <person name="Lucas S."/>
            <person name="Chen F."/>
            <person name="Nolan M."/>
            <person name="Bruce D."/>
            <person name="Goodwin L."/>
            <person name="Pitluck S."/>
            <person name="Mavromatis K."/>
            <person name="Ivanova N."/>
            <person name="Ovchinnikova G."/>
            <person name="Pati A."/>
            <person name="Chen A."/>
            <person name="Palaniappan K."/>
            <person name="Land M."/>
            <person name="Hauser L."/>
            <person name="Chang Y.-J."/>
            <person name="Jeffries C.D."/>
            <person name="Chain P."/>
            <person name="Meincke L."/>
            <person name="Sims D."/>
            <person name="Brettin T."/>
            <person name="Detter J.C."/>
            <person name="Rohde M."/>
            <person name="Goeker M."/>
            <person name="Bristow J."/>
            <person name="Eisen J.A."/>
            <person name="Markowitz V."/>
            <person name="Kyrpides N.C."/>
            <person name="Klenk H.-P."/>
            <person name="Hugenholtz P."/>
        </authorList>
    </citation>
    <scope>NUCLEOTIDE SEQUENCE [LARGE SCALE GENOMIC DNA]</scope>
    <source>
        <strain evidence="6">DSM 14684 / CIP 108061 / JCM 11494 / NBRC 100937 / ID131577</strain>
    </source>
</reference>
<feature type="signal peptide" evidence="2">
    <location>
        <begin position="1"/>
        <end position="36"/>
    </location>
</feature>
<gene>
    <name evidence="5" type="ordered locus">Cwoe_0896</name>
</gene>
<dbReference type="Gene3D" id="2.70.70.10">
    <property type="entry name" value="Glucose Permease (Domain IIA)"/>
    <property type="match status" value="1"/>
</dbReference>
<dbReference type="InterPro" id="IPR016047">
    <property type="entry name" value="M23ase_b-sheet_dom"/>
</dbReference>
<dbReference type="PANTHER" id="PTHR21666">
    <property type="entry name" value="PEPTIDASE-RELATED"/>
    <property type="match status" value="1"/>
</dbReference>
<reference evidence="6" key="2">
    <citation type="submission" date="2010-01" db="EMBL/GenBank/DDBJ databases">
        <title>The complete genome of Conexibacter woesei DSM 14684.</title>
        <authorList>
            <consortium name="US DOE Joint Genome Institute (JGI-PGF)"/>
            <person name="Lucas S."/>
            <person name="Copeland A."/>
            <person name="Lapidus A."/>
            <person name="Glavina del Rio T."/>
            <person name="Dalin E."/>
            <person name="Tice H."/>
            <person name="Bruce D."/>
            <person name="Goodwin L."/>
            <person name="Pitluck S."/>
            <person name="Kyrpides N."/>
            <person name="Mavromatis K."/>
            <person name="Ivanova N."/>
            <person name="Mikhailova N."/>
            <person name="Chertkov O."/>
            <person name="Brettin T."/>
            <person name="Detter J.C."/>
            <person name="Han C."/>
            <person name="Larimer F."/>
            <person name="Land M."/>
            <person name="Hauser L."/>
            <person name="Markowitz V."/>
            <person name="Cheng J.-F."/>
            <person name="Hugenholtz P."/>
            <person name="Woyke T."/>
            <person name="Wu D."/>
            <person name="Pukall R."/>
            <person name="Steenblock K."/>
            <person name="Schneider S."/>
            <person name="Klenk H.-P."/>
            <person name="Eisen J.A."/>
        </authorList>
    </citation>
    <scope>NUCLEOTIDE SEQUENCE [LARGE SCALE GENOMIC DNA]</scope>
    <source>
        <strain evidence="6">DSM 14684 / CIP 108061 / JCM 11494 / NBRC 100937 / ID131577</strain>
    </source>
</reference>
<dbReference type="Proteomes" id="UP000008229">
    <property type="component" value="Chromosome"/>
</dbReference>
<evidence type="ECO:0000256" key="2">
    <source>
        <dbReference type="SAM" id="SignalP"/>
    </source>
</evidence>
<proteinExistence type="predicted"/>
<dbReference type="InterPro" id="IPR050570">
    <property type="entry name" value="Cell_wall_metabolism_enzyme"/>
</dbReference>